<keyword evidence="3" id="KW-1185">Reference proteome</keyword>
<proteinExistence type="predicted"/>
<feature type="signal peptide" evidence="1">
    <location>
        <begin position="1"/>
        <end position="32"/>
    </location>
</feature>
<dbReference type="EMBL" id="JBHMCF010000061">
    <property type="protein sequence ID" value="MFB9477396.1"/>
    <property type="molecule type" value="Genomic_DNA"/>
</dbReference>
<accession>A0ABV5P4N1</accession>
<feature type="chain" id="PRO_5045257877" evidence="1">
    <location>
        <begin position="33"/>
        <end position="78"/>
    </location>
</feature>
<gene>
    <name evidence="2" type="ORF">ACFFR3_48545</name>
</gene>
<comment type="caution">
    <text evidence="2">The sequence shown here is derived from an EMBL/GenBank/DDBJ whole genome shotgun (WGS) entry which is preliminary data.</text>
</comment>
<evidence type="ECO:0000256" key="1">
    <source>
        <dbReference type="SAM" id="SignalP"/>
    </source>
</evidence>
<sequence length="78" mass="8089">MKLAMRRVSLAMSTAVAAAAMTAVLAPAPASAEVIVRWYPYTTAGAKSCNSAANAAGPEYYCTTVKIGSTKMYALARP</sequence>
<dbReference type="Proteomes" id="UP001589568">
    <property type="component" value="Unassembled WGS sequence"/>
</dbReference>
<name>A0ABV5P4N1_9ACTN</name>
<protein>
    <submittedName>
        <fullName evidence="2">Uncharacterized protein</fullName>
    </submittedName>
</protein>
<evidence type="ECO:0000313" key="3">
    <source>
        <dbReference type="Proteomes" id="UP001589568"/>
    </source>
</evidence>
<dbReference type="RefSeq" id="WP_345406532.1">
    <property type="nucleotide sequence ID" value="NZ_BAAAXS010000001.1"/>
</dbReference>
<reference evidence="2 3" key="1">
    <citation type="submission" date="2024-09" db="EMBL/GenBank/DDBJ databases">
        <authorList>
            <person name="Sun Q."/>
            <person name="Mori K."/>
        </authorList>
    </citation>
    <scope>NUCLEOTIDE SEQUENCE [LARGE SCALE GENOMIC DNA]</scope>
    <source>
        <strain evidence="2 3">JCM 3324</strain>
    </source>
</reference>
<keyword evidence="1" id="KW-0732">Signal</keyword>
<evidence type="ECO:0000313" key="2">
    <source>
        <dbReference type="EMBL" id="MFB9477396.1"/>
    </source>
</evidence>
<organism evidence="2 3">
    <name type="scientific">Nonomuraea salmonea</name>
    <dbReference type="NCBI Taxonomy" id="46181"/>
    <lineage>
        <taxon>Bacteria</taxon>
        <taxon>Bacillati</taxon>
        <taxon>Actinomycetota</taxon>
        <taxon>Actinomycetes</taxon>
        <taxon>Streptosporangiales</taxon>
        <taxon>Streptosporangiaceae</taxon>
        <taxon>Nonomuraea</taxon>
    </lineage>
</organism>